<evidence type="ECO:0000313" key="6">
    <source>
        <dbReference type="EMBL" id="GEC14056.1"/>
    </source>
</evidence>
<feature type="domain" description="NAD-glutamate dehydrogenase ACT3" evidence="5">
    <location>
        <begin position="552"/>
        <end position="624"/>
    </location>
</feature>
<dbReference type="InterPro" id="IPR049062">
    <property type="entry name" value="NAD_Glu_DH_ACT2"/>
</dbReference>
<dbReference type="InterPro" id="IPR024727">
    <property type="entry name" value="NAD_Glu_DH_N_ACT1"/>
</dbReference>
<feature type="domain" description="NAD-glutamate dehydrogenase catalytic" evidence="1">
    <location>
        <begin position="726"/>
        <end position="1220"/>
    </location>
</feature>
<dbReference type="InterPro" id="IPR049064">
    <property type="entry name" value="NAD_Glu_DH_ACT3"/>
</dbReference>
<name>A0ABQ0RQF2_GLUNI</name>
<dbReference type="InterPro" id="IPR049058">
    <property type="entry name" value="NAD_Glu_DH_HM2"/>
</dbReference>
<dbReference type="Proteomes" id="UP000316242">
    <property type="component" value="Unassembled WGS sequence"/>
</dbReference>
<dbReference type="InterPro" id="IPR049059">
    <property type="entry name" value="NAD_Glu_DH_HM1"/>
</dbReference>
<protein>
    <submittedName>
        <fullName evidence="6">NAD-glutamate dehydrogenase</fullName>
    </submittedName>
</protein>
<reference evidence="6 7" key="1">
    <citation type="submission" date="2019-06" db="EMBL/GenBank/DDBJ databases">
        <title>Whole genome shotgun sequence of Glutamicibacter nicotianae NBRC 14234.</title>
        <authorList>
            <person name="Hosoyama A."/>
            <person name="Uohara A."/>
            <person name="Ohji S."/>
            <person name="Ichikawa N."/>
        </authorList>
    </citation>
    <scope>NUCLEOTIDE SEQUENCE [LARGE SCALE GENOMIC DNA]</scope>
    <source>
        <strain evidence="6 7">NBRC 14234</strain>
    </source>
</reference>
<gene>
    <name evidence="6" type="ORF">ANI01nite_32590</name>
</gene>
<dbReference type="InterPro" id="IPR049056">
    <property type="entry name" value="NAD_Glu_DH_HM3"/>
</dbReference>
<dbReference type="InterPro" id="IPR007780">
    <property type="entry name" value="NAD_Glu_DH_bac"/>
</dbReference>
<feature type="domain" description="NAD-glutamate dehydrogenase N-terminal ACT1" evidence="3">
    <location>
        <begin position="22"/>
        <end position="175"/>
    </location>
</feature>
<keyword evidence="7" id="KW-1185">Reference proteome</keyword>
<dbReference type="PANTHER" id="PTHR43403:SF1">
    <property type="entry name" value="NAD-SPECIFIC GLUTAMATE DEHYDROGENASE"/>
    <property type="match status" value="1"/>
</dbReference>
<dbReference type="Pfam" id="PF21076">
    <property type="entry name" value="GDH_ACT2"/>
    <property type="match status" value="1"/>
</dbReference>
<dbReference type="Gene3D" id="3.40.50.720">
    <property type="entry name" value="NAD(P)-binding Rossmann-like Domain"/>
    <property type="match status" value="1"/>
</dbReference>
<dbReference type="Pfam" id="PF21073">
    <property type="entry name" value="GDH_HM1"/>
    <property type="match status" value="1"/>
</dbReference>
<evidence type="ECO:0000259" key="3">
    <source>
        <dbReference type="Pfam" id="PF21075"/>
    </source>
</evidence>
<dbReference type="PANTHER" id="PTHR43403">
    <property type="entry name" value="NAD-SPECIFIC GLUTAMATE DEHYDROGENASE"/>
    <property type="match status" value="1"/>
</dbReference>
<dbReference type="Pfam" id="PF21075">
    <property type="entry name" value="GDH_ACT1"/>
    <property type="match status" value="1"/>
</dbReference>
<dbReference type="PIRSF" id="PIRSF036761">
    <property type="entry name" value="GDH_Mll4104"/>
    <property type="match status" value="1"/>
</dbReference>
<evidence type="ECO:0000259" key="1">
    <source>
        <dbReference type="Pfam" id="PF05088"/>
    </source>
</evidence>
<dbReference type="SUPFAM" id="SSF51735">
    <property type="entry name" value="NAD(P)-binding Rossmann-fold domains"/>
    <property type="match status" value="1"/>
</dbReference>
<feature type="domain" description="NAD-glutamate dehydrogenase ACT2" evidence="4">
    <location>
        <begin position="403"/>
        <end position="492"/>
    </location>
</feature>
<evidence type="ECO:0000259" key="5">
    <source>
        <dbReference type="Pfam" id="PF21077"/>
    </source>
</evidence>
<dbReference type="Pfam" id="PF21079">
    <property type="entry name" value="GDH_HM2"/>
    <property type="match status" value="1"/>
</dbReference>
<dbReference type="InterPro" id="IPR046346">
    <property type="entry name" value="Aminoacid_DH-like_N_sf"/>
</dbReference>
<dbReference type="EMBL" id="BJNE01000028">
    <property type="protein sequence ID" value="GEC14056.1"/>
    <property type="molecule type" value="Genomic_DNA"/>
</dbReference>
<comment type="caution">
    <text evidence="6">The sequence shown here is derived from an EMBL/GenBank/DDBJ whole genome shotgun (WGS) entry which is preliminary data.</text>
</comment>
<dbReference type="InterPro" id="IPR028971">
    <property type="entry name" value="NAD-GDH_cat"/>
</dbReference>
<evidence type="ECO:0000259" key="4">
    <source>
        <dbReference type="Pfam" id="PF21076"/>
    </source>
</evidence>
<dbReference type="InterPro" id="IPR048381">
    <property type="entry name" value="GDH_C"/>
</dbReference>
<dbReference type="Pfam" id="PF21078">
    <property type="entry name" value="GDH_HM3"/>
    <property type="match status" value="1"/>
</dbReference>
<evidence type="ECO:0000259" key="2">
    <source>
        <dbReference type="Pfam" id="PF21074"/>
    </source>
</evidence>
<evidence type="ECO:0000313" key="7">
    <source>
        <dbReference type="Proteomes" id="UP000316242"/>
    </source>
</evidence>
<proteinExistence type="predicted"/>
<feature type="domain" description="NAD-specific glutamate dehydrogenase C-terminal" evidence="2">
    <location>
        <begin position="1268"/>
        <end position="1604"/>
    </location>
</feature>
<sequence length="1609" mass="178997">MNSSESSMSESFMDETLTSKLVSEYYGQIATEDVAAYRPDELEARVAAHLEIGYQRDAENANVAITRNNGISVVHIVTDDMPFLVDSVTAALVQLKSPIQLVVHPTFVVSRKTETGEITKISHAGLQHVASGDTAALSDLSTLISAGAETRIESWISVELARELTDAQAKEFVERLYSVLADVRVAVKDWPAMLDRAKEIAQSLPQTPKAEEIAEVHQAAELLNWLADGKFTFLGYRDYSLETINGEDVLVARPGSGLGLMRDLADQGPQHLTKRGRITARDKRALIVTKANSRSTVHRGVYLDYVGVKSFDANGEVNGERRFIGLFSSSVYTSSVKTVPLVREKVEAVLKRTGFAPDSHSGKDITTILESYPRDEMFQISVDELTKIALGILRLQERRRTSVFLRKDDYGRFVTAMVFLPRDRFSTAVRLRVEQELQRSFNAESVEYEAQLGAGALVRLFYRLRLQRHGLAPVVDRKALEDRIAKAVRSWSDAIVDTARARLELGDANTLSNAWAEAFPASYKVQFEIEDALKDIDLLAELSEQDADGPVVSFYDDEKQDEDSAVSKRMKIYVTKPLLLSRILPVLQHLGLDVVDERPYELNPEGIGERYIYDMGLKIDEEINFEAVEAKLADAYCAVVSNLAESDSLNALVLHEGLTWEEVAMLRAYAHYLLQLGVPNSTGFIANALVGNPSVTHAIVELFQATFDPKLSSEESEAAREQAHAKITEALESVPTLDADTLLRRFVKVIEATKRTNYFTTHQALAFKLAPEEIDFAPFPRPKHELWVYSPRVEGTHFRFGAVARGGLRWSDRREDFRTEVLGLVKAQMVKNSVIVPTGAKGGFYAKQLPNPAFDRGAWMEEGKGAYKVFIRTLLDLTDNLVADENGEHIEAPANVVRRDGDDSYLVVAADKGTASFSDIANSISADKGHWLGDAFASGGSVGYDHKGMGITARGAWESVKRHFFELGIDTQKDEFTAVGVGDMSGDVFGNGLRRTPTVKLVAAFDHRDIFLDPNPDPQVAFDERQRLYDLPRSSWADYNKELLSAGGGVYSRSLKSVPVSPEVREVLGLDAGITQLSPNELLKAILSAPVDLLYNGGIGTYVKSAAETHGQVGDRANDAIRVNGADLRVKVVGEGGNLGMTQLGRIEAARNGVLLNTDAIDNSAGVDTSDREVNIKIFVDRQIKAGNLSEAERTEFLLSMTDNIGDLVLKTNFEQNVLLLNEKHAALTWTPAYERLMQWLEAHADLNRGLEFLPNAEELEERRAAGDAMTTPELSVLAAYAKIQLANALAESDLADDPYFNQTLRRYFPTKLVERFGDQLDSHPLRREIIATVIANDIVNMGGITYVFRAMEETSASEVQIAKVFCALREIYGFDRQFDAINAQPAGTDLEHWGRQHHDMRRLLDRATRWFINRVDQQLLVTEAVNRYEATVTELREALPTLVRGNDLQRFQEWREEAIAQGIPERRASMWATQFESYALLDVAEYVHRTGTAPVKVAETYYVLYDLFGVDSLLNRITNLPRSDRWQALARAAMRDDLYTTIIDLTANILDAHGDIADPAERVAAWEEANAANLDRAKTMFAEVNSLERDDMASLSVALRLLRSIVRR</sequence>
<dbReference type="Pfam" id="PF21077">
    <property type="entry name" value="GDH_ACT3"/>
    <property type="match status" value="1"/>
</dbReference>
<dbReference type="Pfam" id="PF21074">
    <property type="entry name" value="GDH_C"/>
    <property type="match status" value="1"/>
</dbReference>
<dbReference type="InterPro" id="IPR036291">
    <property type="entry name" value="NAD(P)-bd_dom_sf"/>
</dbReference>
<accession>A0ABQ0RQF2</accession>
<organism evidence="6 7">
    <name type="scientific">Glutamicibacter nicotianae</name>
    <name type="common">Arthrobacter nicotianae</name>
    <dbReference type="NCBI Taxonomy" id="37929"/>
    <lineage>
        <taxon>Bacteria</taxon>
        <taxon>Bacillati</taxon>
        <taxon>Actinomycetota</taxon>
        <taxon>Actinomycetes</taxon>
        <taxon>Micrococcales</taxon>
        <taxon>Micrococcaceae</taxon>
        <taxon>Glutamicibacter</taxon>
    </lineage>
</organism>
<dbReference type="Pfam" id="PF05088">
    <property type="entry name" value="Bac_GDH_CD"/>
    <property type="match status" value="1"/>
</dbReference>
<dbReference type="SUPFAM" id="SSF53223">
    <property type="entry name" value="Aminoacid dehydrogenase-like, N-terminal domain"/>
    <property type="match status" value="1"/>
</dbReference>